<dbReference type="InterPro" id="IPR003115">
    <property type="entry name" value="ParB_N"/>
</dbReference>
<dbReference type="EMBL" id="PIDR01000001">
    <property type="protein sequence ID" value="PLO75738.1"/>
    <property type="molecule type" value="Genomic_DNA"/>
</dbReference>
<dbReference type="InterPro" id="IPR050336">
    <property type="entry name" value="Chromosome_partition/occlusion"/>
</dbReference>
<comment type="similarity">
    <text evidence="1">Belongs to the ParB family.</text>
</comment>
<dbReference type="PANTHER" id="PTHR33375">
    <property type="entry name" value="CHROMOSOME-PARTITIONING PROTEIN PARB-RELATED"/>
    <property type="match status" value="1"/>
</dbReference>
<reference evidence="5 6" key="2">
    <citation type="submission" date="2018-01" db="EMBL/GenBank/DDBJ databases">
        <title>Genomic study of Klebsiella pneumoniae.</title>
        <authorList>
            <person name="Yang Y."/>
            <person name="Bicalho R."/>
        </authorList>
    </citation>
    <scope>NUCLEOTIDE SEQUENCE [LARGE SCALE GENOMIC DNA]</scope>
    <source>
        <strain evidence="5 6">A10</strain>
    </source>
</reference>
<feature type="region of interest" description="Disordered" evidence="3">
    <location>
        <begin position="407"/>
        <end position="433"/>
    </location>
</feature>
<dbReference type="SUPFAM" id="SSF110849">
    <property type="entry name" value="ParB/Sulfiredoxin"/>
    <property type="match status" value="1"/>
</dbReference>
<feature type="compositionally biased region" description="Basic and acidic residues" evidence="3">
    <location>
        <begin position="407"/>
        <end position="421"/>
    </location>
</feature>
<feature type="region of interest" description="Disordered" evidence="3">
    <location>
        <begin position="652"/>
        <end position="672"/>
    </location>
</feature>
<evidence type="ECO:0000256" key="2">
    <source>
        <dbReference type="ARBA" id="ARBA00074268"/>
    </source>
</evidence>
<dbReference type="SUPFAM" id="SSF109709">
    <property type="entry name" value="KorB DNA-binding domain-like"/>
    <property type="match status" value="1"/>
</dbReference>
<dbReference type="CDD" id="cd16406">
    <property type="entry name" value="ParB_N_like"/>
    <property type="match status" value="1"/>
</dbReference>
<dbReference type="FunFam" id="1.10.10.2830:FF:000001">
    <property type="entry name" value="Chromosome partitioning protein ParB"/>
    <property type="match status" value="1"/>
</dbReference>
<dbReference type="PANTHER" id="PTHR33375:SF7">
    <property type="entry name" value="CHROMOSOME 2-PARTITIONING PROTEIN PARB-RELATED"/>
    <property type="match status" value="1"/>
</dbReference>
<dbReference type="GO" id="GO:0007059">
    <property type="term" value="P:chromosome segregation"/>
    <property type="evidence" value="ECO:0007669"/>
    <property type="project" value="TreeGrafter"/>
</dbReference>
<dbReference type="GO" id="GO:0005694">
    <property type="term" value="C:chromosome"/>
    <property type="evidence" value="ECO:0007669"/>
    <property type="project" value="TreeGrafter"/>
</dbReference>
<feature type="domain" description="ParB-like N-terminal" evidence="4">
    <location>
        <begin position="42"/>
        <end position="139"/>
    </location>
</feature>
<evidence type="ECO:0000313" key="5">
    <source>
        <dbReference type="EMBL" id="PLO75738.1"/>
    </source>
</evidence>
<accession>A0A2J5QCB6</accession>
<proteinExistence type="inferred from homology"/>
<evidence type="ECO:0000256" key="3">
    <source>
        <dbReference type="SAM" id="MobiDB-lite"/>
    </source>
</evidence>
<evidence type="ECO:0000259" key="4">
    <source>
        <dbReference type="SMART" id="SM00470"/>
    </source>
</evidence>
<organism evidence="5 6">
    <name type="scientific">Klebsiella michiganensis</name>
    <dbReference type="NCBI Taxonomy" id="1134687"/>
    <lineage>
        <taxon>Bacteria</taxon>
        <taxon>Pseudomonadati</taxon>
        <taxon>Pseudomonadota</taxon>
        <taxon>Gammaproteobacteria</taxon>
        <taxon>Enterobacterales</taxon>
        <taxon>Enterobacteriaceae</taxon>
        <taxon>Klebsiella/Raoultella group</taxon>
        <taxon>Klebsiella</taxon>
    </lineage>
</organism>
<dbReference type="AlphaFoldDB" id="A0A2J5QCB6"/>
<dbReference type="InterPro" id="IPR036086">
    <property type="entry name" value="ParB/Sulfiredoxin_sf"/>
</dbReference>
<protein>
    <recommendedName>
        <fullName evidence="2">Uncharacterized protein YubM</fullName>
    </recommendedName>
</protein>
<feature type="compositionally biased region" description="Acidic residues" evidence="3">
    <location>
        <begin position="655"/>
        <end position="666"/>
    </location>
</feature>
<comment type="caution">
    <text evidence="5">The sequence shown here is derived from an EMBL/GenBank/DDBJ whole genome shotgun (WGS) entry which is preliminary data.</text>
</comment>
<evidence type="ECO:0000313" key="6">
    <source>
        <dbReference type="Proteomes" id="UP000234667"/>
    </source>
</evidence>
<dbReference type="Proteomes" id="UP000234667">
    <property type="component" value="Unassembled WGS sequence"/>
</dbReference>
<feature type="region of interest" description="Disordered" evidence="3">
    <location>
        <begin position="1"/>
        <end position="28"/>
    </location>
</feature>
<reference evidence="5 6" key="1">
    <citation type="submission" date="2017-11" db="EMBL/GenBank/DDBJ databases">
        <authorList>
            <person name="Han C.G."/>
        </authorList>
    </citation>
    <scope>NUCLEOTIDE SEQUENCE [LARGE SCALE GENOMIC DNA]</scope>
    <source>
        <strain evidence="5 6">A10</strain>
    </source>
</reference>
<sequence>MVATNTTAKKTTKSTRTTKSAEKNTQSTEQKLVRLLADTPVQIFPYSRLSRTELNTRIIPHTDTEVEEMADSIQAMGILQNLIGTALPDGTIGIVGGEGRRRGTGILVQRGVLATDTPFIPVKVLPVEMAVAASMIENGRRKNMHPAEQIIGFRTLEQEGKTASQIGALLGYHPRHVQRCLKLANLAPSLLDSLARDEMTLEQCEALTLADTHERQEQVWKEAVEKWHDPAVQTLRKMVTDDKMAISHPMFAYVGEEAYTAAGGTLTADLFSDRDSTFADASLVKSLLAGKLTVLAARLKQEQGWGWAEFRMTELSGHGEDKELYRFAMPAAVLTDDEQRRIDELEKAIEDCATYDDQYEFQQQIDDIWIEAKYREATPEFRAAHGVWVSWDNGDFQVQPGIRKLTDEDRAQEEQEQEARQAQDNNVITYTTPETPADAYPATLVKAMSAERTLAVQAELAGRPDVSVALLTWTLCLGLFERSYGQRDEPLKASVSSNQYLLASLAPSGDEGKALLSLKAQREVFQATLPEDWHLDFTWLLSWSAEQVCALLGFCAAHGINGIQERLYHRTERSELDGLEAALDFDLRKWWQPDATNFFGKLKIAQIGTAYEAAGLSDRAREIVKLKRRDAAAAAADELSAKGWLPDWMVRTQSDEQDENDCAETDLTDHAA</sequence>
<evidence type="ECO:0000256" key="1">
    <source>
        <dbReference type="ARBA" id="ARBA00006295"/>
    </source>
</evidence>
<name>A0A2J5QCB6_9ENTR</name>
<feature type="compositionally biased region" description="Low complexity" evidence="3">
    <location>
        <begin position="1"/>
        <end position="18"/>
    </location>
</feature>
<dbReference type="Gene3D" id="1.10.10.2830">
    <property type="match status" value="1"/>
</dbReference>
<dbReference type="SMART" id="SM00470">
    <property type="entry name" value="ParB"/>
    <property type="match status" value="1"/>
</dbReference>
<gene>
    <name evidence="5" type="ORF">CWN49_00320</name>
</gene>